<keyword evidence="2" id="KW-1185">Reference proteome</keyword>
<dbReference type="Proteomes" id="UP000190166">
    <property type="component" value="Unassembled WGS sequence"/>
</dbReference>
<sequence length="55" mass="6458">MFEVFEKNYTSFDNKGLIVIFITFSAYTKSTSLCVFDPFEPISFHPIFVIQKIEQ</sequence>
<reference evidence="1 2" key="1">
    <citation type="submission" date="2017-02" db="EMBL/GenBank/DDBJ databases">
        <authorList>
            <person name="Peterson S.W."/>
        </authorList>
    </citation>
    <scope>NUCLEOTIDE SEQUENCE [LARGE SCALE GENOMIC DNA]</scope>
    <source>
        <strain evidence="1 2">DSM 18108</strain>
    </source>
</reference>
<proteinExistence type="predicted"/>
<dbReference type="STRING" id="393003.SAMN05660461_4699"/>
<evidence type="ECO:0000313" key="2">
    <source>
        <dbReference type="Proteomes" id="UP000190166"/>
    </source>
</evidence>
<accession>A0A1T5P814</accession>
<organism evidence="1 2">
    <name type="scientific">Chitinophaga ginsengisegetis</name>
    <dbReference type="NCBI Taxonomy" id="393003"/>
    <lineage>
        <taxon>Bacteria</taxon>
        <taxon>Pseudomonadati</taxon>
        <taxon>Bacteroidota</taxon>
        <taxon>Chitinophagia</taxon>
        <taxon>Chitinophagales</taxon>
        <taxon>Chitinophagaceae</taxon>
        <taxon>Chitinophaga</taxon>
    </lineage>
</organism>
<evidence type="ECO:0000313" key="1">
    <source>
        <dbReference type="EMBL" id="SKD08822.1"/>
    </source>
</evidence>
<dbReference type="AlphaFoldDB" id="A0A1T5P814"/>
<protein>
    <submittedName>
        <fullName evidence="1">Uncharacterized protein</fullName>
    </submittedName>
</protein>
<name>A0A1T5P814_9BACT</name>
<dbReference type="EMBL" id="FUZZ01000004">
    <property type="protein sequence ID" value="SKD08822.1"/>
    <property type="molecule type" value="Genomic_DNA"/>
</dbReference>
<gene>
    <name evidence="1" type="ORF">SAMN05660461_4699</name>
</gene>